<reference evidence="2 3" key="1">
    <citation type="submission" date="2013-02" db="EMBL/GenBank/DDBJ databases">
        <title>A novel strain isolated from Lonar lake, Maharashtra, India.</title>
        <authorList>
            <person name="Singh A."/>
        </authorList>
    </citation>
    <scope>NUCLEOTIDE SEQUENCE [LARGE SCALE GENOMIC DNA]</scope>
    <source>
        <strain evidence="2 3">AK24</strain>
    </source>
</reference>
<organism evidence="2 3">
    <name type="scientific">Lunatimonas lonarensis</name>
    <dbReference type="NCBI Taxonomy" id="1232681"/>
    <lineage>
        <taxon>Bacteria</taxon>
        <taxon>Pseudomonadati</taxon>
        <taxon>Bacteroidota</taxon>
        <taxon>Cytophagia</taxon>
        <taxon>Cytophagales</taxon>
        <taxon>Cyclobacteriaceae</taxon>
    </lineage>
</organism>
<evidence type="ECO:0000313" key="3">
    <source>
        <dbReference type="Proteomes" id="UP000013909"/>
    </source>
</evidence>
<keyword evidence="1" id="KW-0472">Membrane</keyword>
<keyword evidence="3" id="KW-1185">Reference proteome</keyword>
<evidence type="ECO:0000256" key="1">
    <source>
        <dbReference type="SAM" id="Phobius"/>
    </source>
</evidence>
<gene>
    <name evidence="2" type="ORF">ADIS_4512</name>
</gene>
<dbReference type="AlphaFoldDB" id="R7ZLR1"/>
<comment type="caution">
    <text evidence="2">The sequence shown here is derived from an EMBL/GenBank/DDBJ whole genome shotgun (WGS) entry which is preliminary data.</text>
</comment>
<evidence type="ECO:0000313" key="2">
    <source>
        <dbReference type="EMBL" id="EON75023.1"/>
    </source>
</evidence>
<sequence>MINRLFLTFAAIATNLVLAYAHLRVYLDTLSGNVETLPQGMAHIQSSEQVLTPGLTLSFGIAFLVLTVLAIFFAWKGHRKSVFLALVTCLLLIWIRLWTGAA</sequence>
<dbReference type="STRING" id="1232681.ADIS_4512"/>
<name>R7ZLR1_9BACT</name>
<dbReference type="RefSeq" id="WP_010856625.1">
    <property type="nucleotide sequence ID" value="NZ_AQHR01000112.1"/>
</dbReference>
<keyword evidence="1" id="KW-0812">Transmembrane</keyword>
<dbReference type="EMBL" id="AQHR01000112">
    <property type="protein sequence ID" value="EON75023.1"/>
    <property type="molecule type" value="Genomic_DNA"/>
</dbReference>
<accession>R7ZLR1</accession>
<protein>
    <submittedName>
        <fullName evidence="2">Uncharacterized protein</fullName>
    </submittedName>
</protein>
<dbReference type="Proteomes" id="UP000013909">
    <property type="component" value="Unassembled WGS sequence"/>
</dbReference>
<dbReference type="OrthoDB" id="9935723at2"/>
<keyword evidence="1" id="KW-1133">Transmembrane helix</keyword>
<feature type="transmembrane region" description="Helical" evidence="1">
    <location>
        <begin position="55"/>
        <end position="75"/>
    </location>
</feature>
<proteinExistence type="predicted"/>
<feature type="transmembrane region" description="Helical" evidence="1">
    <location>
        <begin position="82"/>
        <end position="99"/>
    </location>
</feature>